<dbReference type="AlphaFoldDB" id="A0A6J6S3F5"/>
<name>A0A6J6S3F5_9ZZZZ</name>
<dbReference type="EMBL" id="CAEZXR010000366">
    <property type="protein sequence ID" value="CAB4729069.1"/>
    <property type="molecule type" value="Genomic_DNA"/>
</dbReference>
<accession>A0A6J6S3F5</accession>
<sequence length="293" mass="30938">MHRLAARQQRAEEDVGVLHQPDDVLVAVVEHARDPGEVGQQRVDLVVLVGDVGRQRRDAVEGRLELLVAVAGQVGQGGQRGCQLVGVDLGGGLGQTRERLHHVVRRAGPLDRDLVVGVELAGAGRLERHEHRTEQGLHLDRGTRVGSELRVGVDAQADAHVVALQLDAVDLADADACDADLVVDLEPAGLGEGGVVGLATADQGQVLGTEGAHQQQHDRRDADGADGHWIALTEGLHRGPLEVVRGGSAAEGAENFVGWFIRDHTSLRRCCSRRAAMRLRAAGPGPGSGTGRS</sequence>
<evidence type="ECO:0000313" key="1">
    <source>
        <dbReference type="EMBL" id="CAB4729069.1"/>
    </source>
</evidence>
<reference evidence="1" key="1">
    <citation type="submission" date="2020-05" db="EMBL/GenBank/DDBJ databases">
        <authorList>
            <person name="Chiriac C."/>
            <person name="Salcher M."/>
            <person name="Ghai R."/>
            <person name="Kavagutti S V."/>
        </authorList>
    </citation>
    <scope>NUCLEOTIDE SEQUENCE</scope>
</reference>
<protein>
    <submittedName>
        <fullName evidence="1">Unannotated protein</fullName>
    </submittedName>
</protein>
<gene>
    <name evidence="1" type="ORF">UFOPK2579_02463</name>
</gene>
<proteinExistence type="predicted"/>
<organism evidence="1">
    <name type="scientific">freshwater metagenome</name>
    <dbReference type="NCBI Taxonomy" id="449393"/>
    <lineage>
        <taxon>unclassified sequences</taxon>
        <taxon>metagenomes</taxon>
        <taxon>ecological metagenomes</taxon>
    </lineage>
</organism>